<evidence type="ECO:0000313" key="2">
    <source>
        <dbReference type="EMBL" id="TNV77829.1"/>
    </source>
</evidence>
<sequence>MFIWRHAKQQVKAQQQFQRQVTLQKSRSQSHVSSTAAHSRRNSVHLAEEVISAEVKKYVGKESAFLGSLQQMAERVKVYQSYFMAKKPKYIFNKLPQQATPEQMLQSVVHSQKKQVIKHQIVNHFSSVRNSLLVTNPSTDQEPQASQIEDNPYQKPVTYFPGLLSKRDSDQLYNRLINNSISEFSRQKQTDLNRGLNSRQSQRTIHSYKPQQSIQKTAVKPYIRQSTNTGYTELKPILSEKKLESDSPYKQYLAESEESKPVEIKKLNYHQRRYSAQVVRARNQASQSRNQDIQRQLSQQSSLEVNKSTLRQRRQDSIKRLRETFTDRLKIIRDTYESNQKELSVKKRTQHMKYKSIEVVPLYSQII</sequence>
<accession>A0A8J8NP51</accession>
<organism evidence="2 3">
    <name type="scientific">Halteria grandinella</name>
    <dbReference type="NCBI Taxonomy" id="5974"/>
    <lineage>
        <taxon>Eukaryota</taxon>
        <taxon>Sar</taxon>
        <taxon>Alveolata</taxon>
        <taxon>Ciliophora</taxon>
        <taxon>Intramacronucleata</taxon>
        <taxon>Spirotrichea</taxon>
        <taxon>Stichotrichia</taxon>
        <taxon>Sporadotrichida</taxon>
        <taxon>Halteriidae</taxon>
        <taxon>Halteria</taxon>
    </lineage>
</organism>
<evidence type="ECO:0000313" key="3">
    <source>
        <dbReference type="Proteomes" id="UP000785679"/>
    </source>
</evidence>
<proteinExistence type="predicted"/>
<feature type="compositionally biased region" description="Polar residues" evidence="1">
    <location>
        <begin position="283"/>
        <end position="309"/>
    </location>
</feature>
<reference evidence="2" key="1">
    <citation type="submission" date="2019-06" db="EMBL/GenBank/DDBJ databases">
        <authorList>
            <person name="Zheng W."/>
        </authorList>
    </citation>
    <scope>NUCLEOTIDE SEQUENCE</scope>
    <source>
        <strain evidence="2">QDHG01</strain>
    </source>
</reference>
<dbReference type="Proteomes" id="UP000785679">
    <property type="component" value="Unassembled WGS sequence"/>
</dbReference>
<gene>
    <name evidence="2" type="ORF">FGO68_gene8809</name>
</gene>
<keyword evidence="3" id="KW-1185">Reference proteome</keyword>
<feature type="region of interest" description="Disordered" evidence="1">
    <location>
        <begin position="22"/>
        <end position="41"/>
    </location>
</feature>
<name>A0A8J8NP51_HALGN</name>
<protein>
    <submittedName>
        <fullName evidence="2">Uncharacterized protein</fullName>
    </submittedName>
</protein>
<feature type="compositionally biased region" description="Polar residues" evidence="1">
    <location>
        <begin position="192"/>
        <end position="216"/>
    </location>
</feature>
<feature type="compositionally biased region" description="Polar residues" evidence="1">
    <location>
        <begin position="22"/>
        <end position="37"/>
    </location>
</feature>
<feature type="region of interest" description="Disordered" evidence="1">
    <location>
        <begin position="282"/>
        <end position="311"/>
    </location>
</feature>
<dbReference type="AlphaFoldDB" id="A0A8J8NP51"/>
<dbReference type="EMBL" id="RRYP01011286">
    <property type="protein sequence ID" value="TNV77829.1"/>
    <property type="molecule type" value="Genomic_DNA"/>
</dbReference>
<evidence type="ECO:0000256" key="1">
    <source>
        <dbReference type="SAM" id="MobiDB-lite"/>
    </source>
</evidence>
<comment type="caution">
    <text evidence="2">The sequence shown here is derived from an EMBL/GenBank/DDBJ whole genome shotgun (WGS) entry which is preliminary data.</text>
</comment>
<feature type="region of interest" description="Disordered" evidence="1">
    <location>
        <begin position="186"/>
        <end position="217"/>
    </location>
</feature>